<feature type="compositionally biased region" description="Polar residues" evidence="4">
    <location>
        <begin position="239"/>
        <end position="249"/>
    </location>
</feature>
<evidence type="ECO:0000313" key="7">
    <source>
        <dbReference type="Proteomes" id="UP000192247"/>
    </source>
</evidence>
<feature type="region of interest" description="Disordered" evidence="4">
    <location>
        <begin position="343"/>
        <end position="431"/>
    </location>
</feature>
<reference evidence="6 7" key="1">
    <citation type="journal article" date="2017" name="Gigascience">
        <title>Draft genome of the honey bee ectoparasitic mite, Tropilaelaps mercedesae, is shaped by the parasitic life history.</title>
        <authorList>
            <person name="Dong X."/>
            <person name="Armstrong S.D."/>
            <person name="Xia D."/>
            <person name="Makepeace B.L."/>
            <person name="Darby A.C."/>
            <person name="Kadowaki T."/>
        </authorList>
    </citation>
    <scope>NUCLEOTIDE SEQUENCE [LARGE SCALE GENOMIC DNA]</scope>
    <source>
        <strain evidence="6">Wuxi-XJTLU</strain>
    </source>
</reference>
<dbReference type="Gene3D" id="2.30.42.10">
    <property type="match status" value="2"/>
</dbReference>
<organism evidence="6 7">
    <name type="scientific">Tropilaelaps mercedesae</name>
    <dbReference type="NCBI Taxonomy" id="418985"/>
    <lineage>
        <taxon>Eukaryota</taxon>
        <taxon>Metazoa</taxon>
        <taxon>Ecdysozoa</taxon>
        <taxon>Arthropoda</taxon>
        <taxon>Chelicerata</taxon>
        <taxon>Arachnida</taxon>
        <taxon>Acari</taxon>
        <taxon>Parasitiformes</taxon>
        <taxon>Mesostigmata</taxon>
        <taxon>Gamasina</taxon>
        <taxon>Dermanyssoidea</taxon>
        <taxon>Laelapidae</taxon>
        <taxon>Tropilaelaps</taxon>
    </lineage>
</organism>
<dbReference type="SUPFAM" id="SSF50156">
    <property type="entry name" value="PDZ domain-like"/>
    <property type="match status" value="2"/>
</dbReference>
<dbReference type="AlphaFoldDB" id="A0A1V9XU72"/>
<feature type="compositionally biased region" description="Pro residues" evidence="4">
    <location>
        <begin position="361"/>
        <end position="370"/>
    </location>
</feature>
<evidence type="ECO:0000256" key="4">
    <source>
        <dbReference type="SAM" id="MobiDB-lite"/>
    </source>
</evidence>
<keyword evidence="3" id="KW-0677">Repeat</keyword>
<dbReference type="Pfam" id="PF00595">
    <property type="entry name" value="PDZ"/>
    <property type="match status" value="2"/>
</dbReference>
<dbReference type="OrthoDB" id="75502at2759"/>
<dbReference type="CDD" id="cd06685">
    <property type="entry name" value="PDZ7_GRIP1-2-like"/>
    <property type="match status" value="1"/>
</dbReference>
<keyword evidence="2" id="KW-0963">Cytoplasm</keyword>
<feature type="compositionally biased region" description="Polar residues" evidence="4">
    <location>
        <begin position="377"/>
        <end position="390"/>
    </location>
</feature>
<evidence type="ECO:0000256" key="3">
    <source>
        <dbReference type="ARBA" id="ARBA00022737"/>
    </source>
</evidence>
<feature type="region of interest" description="Disordered" evidence="4">
    <location>
        <begin position="205"/>
        <end position="249"/>
    </location>
</feature>
<accession>A0A1V9XU72</accession>
<feature type="compositionally biased region" description="Low complexity" evidence="4">
    <location>
        <begin position="346"/>
        <end position="360"/>
    </location>
</feature>
<dbReference type="SMART" id="SM00228">
    <property type="entry name" value="PDZ"/>
    <property type="match status" value="2"/>
</dbReference>
<dbReference type="PROSITE" id="PS50106">
    <property type="entry name" value="PDZ"/>
    <property type="match status" value="2"/>
</dbReference>
<dbReference type="FunFam" id="2.30.42.10:FF:000035">
    <property type="entry name" value="Glutamate receptor interacting protein 1"/>
    <property type="match status" value="1"/>
</dbReference>
<proteinExistence type="predicted"/>
<evidence type="ECO:0000313" key="6">
    <source>
        <dbReference type="EMBL" id="OQR77056.1"/>
    </source>
</evidence>
<dbReference type="STRING" id="418985.A0A1V9XU72"/>
<name>A0A1V9XU72_9ACAR</name>
<dbReference type="InParanoid" id="A0A1V9XU72"/>
<feature type="compositionally biased region" description="Low complexity" evidence="4">
    <location>
        <begin position="205"/>
        <end position="238"/>
    </location>
</feature>
<dbReference type="EMBL" id="MNPL01004000">
    <property type="protein sequence ID" value="OQR77056.1"/>
    <property type="molecule type" value="Genomic_DNA"/>
</dbReference>
<evidence type="ECO:0000256" key="2">
    <source>
        <dbReference type="ARBA" id="ARBA00022490"/>
    </source>
</evidence>
<comment type="subcellular location">
    <subcellularLocation>
        <location evidence="1">Cytoplasm</location>
    </subcellularLocation>
</comment>
<dbReference type="PANTHER" id="PTHR46227">
    <property type="entry name" value="GLUTAMATE RECEPTOR-INTERACTING PROTEIN GRIP"/>
    <property type="match status" value="1"/>
</dbReference>
<dbReference type="Proteomes" id="UP000192247">
    <property type="component" value="Unassembled WGS sequence"/>
</dbReference>
<comment type="caution">
    <text evidence="6">The sequence shown here is derived from an EMBL/GenBank/DDBJ whole genome shotgun (WGS) entry which is preliminary data.</text>
</comment>
<dbReference type="CDD" id="cd06683">
    <property type="entry name" value="PDZ6_GRIP1-2-like"/>
    <property type="match status" value="1"/>
</dbReference>
<evidence type="ECO:0000259" key="5">
    <source>
        <dbReference type="PROSITE" id="PS50106"/>
    </source>
</evidence>
<dbReference type="GO" id="GO:0098887">
    <property type="term" value="P:neurotransmitter receptor transport, endosome to postsynaptic membrane"/>
    <property type="evidence" value="ECO:0007669"/>
    <property type="project" value="TreeGrafter"/>
</dbReference>
<sequence length="701" mass="74096">MESSTIEEAARILQSCQGVVQLRIRKDEHFSGISDEPDAVVYTVEVARNGGPLGITISGTEEPFDPIIISGLTLGGLAERTGALHVGDRILAINGTSLRGKPLSEAILLLQTSGDVVTLKLAKFKLGRNVFDDLDRVCASGTLPMGTNAPLSTRPPLSQSPRLDAKLLLQRLYAGTPIPSIDSAVESWDSLANLDTVGGATGSSITTAPTTAATAPASPASPVSPLSPTGLSLSSTSGQPIPTSNSNTQLKPEIDMKASEDAWSSIREWQAGLPPACQEVPLAKSAPSNCRWEPPDWALTLEKRHKATAQAASPLFPLPPKDASGVARDLTTSTPAPLNSLQLLACQGSPPGPSGSTCPQSGPPITPPPQVKLSPPRLTNTGVNQKQASPTLPDITGPSGYTYNPPAYTHHPQTQFSQPQEGRSVNSDVESSDWTKVLEDLQTCGQSRLLRQIERNLQLAETQLAASATAASGVSGLSSSGIGFNGGKAGSCMLGAPSSAQNKSPSPTPDASLSSRFDDLFGFQSQFQDEMLSVLDLAASRANNQGNTTSSNTPSFPDPSPRGILSFGLQDIPPPIPVPVEVHRVTLFKDKIYDDFGFSISDGLFEKGIYVNRIRPKGPADMCGLLRPFDRILQINEHKSHNMDCCTAVPLVAASGDTIELIISRPASYCLPPSYPDWAQDQPWLEDAPSTRSSIVITQTL</sequence>
<evidence type="ECO:0000256" key="1">
    <source>
        <dbReference type="ARBA" id="ARBA00004496"/>
    </source>
</evidence>
<dbReference type="PANTHER" id="PTHR46227:SF2">
    <property type="entry name" value="FI03335P"/>
    <property type="match status" value="1"/>
</dbReference>
<dbReference type="InterPro" id="IPR001478">
    <property type="entry name" value="PDZ"/>
</dbReference>
<keyword evidence="7" id="KW-1185">Reference proteome</keyword>
<keyword evidence="6" id="KW-0675">Receptor</keyword>
<dbReference type="InterPro" id="IPR036034">
    <property type="entry name" value="PDZ_sf"/>
</dbReference>
<protein>
    <submittedName>
        <fullName evidence="6">Glutamate receptor-interacting protein 1-like</fullName>
    </submittedName>
</protein>
<dbReference type="InterPro" id="IPR043545">
    <property type="entry name" value="GRIP1/2"/>
</dbReference>
<feature type="domain" description="PDZ" evidence="5">
    <location>
        <begin position="41"/>
        <end position="125"/>
    </location>
</feature>
<dbReference type="GO" id="GO:0005737">
    <property type="term" value="C:cytoplasm"/>
    <property type="evidence" value="ECO:0007669"/>
    <property type="project" value="UniProtKB-SubCell"/>
</dbReference>
<feature type="domain" description="PDZ" evidence="5">
    <location>
        <begin position="584"/>
        <end position="667"/>
    </location>
</feature>
<feature type="compositionally biased region" description="Polar residues" evidence="4">
    <location>
        <begin position="411"/>
        <end position="431"/>
    </location>
</feature>
<gene>
    <name evidence="6" type="ORF">BIW11_07363</name>
</gene>